<dbReference type="Pfam" id="PF06432">
    <property type="entry name" value="GPI2"/>
    <property type="match status" value="1"/>
</dbReference>
<evidence type="ECO:0000256" key="3">
    <source>
        <dbReference type="ARBA" id="ARBA00008321"/>
    </source>
</evidence>
<sequence>MRMEAPEQSWKKVLYDDQSVPDNYVDQSFLGQLRKNVNLVHFTFTEALYGVTGVVQQICRTVLFAVLFSHLQGGLLHPSDLFVGLALLGWPIYLLYAFAQKRKIDEVVEDLRRAAIFVAFGSSLAPIMGTLTETISTDTVYAMAAGALLLHVACHDYTPGSRMQGVCTTEAQEPASDDGPWAAISLNGALFGAVCLASRLTGSGPVLALSSLAVALFLLAPLLASWVQDRLPKLQVALTLIHGILALSSCWQLSPPLAAALALALLAVGLVLPGHFVYCHQYRQSIHGPWDEAVIDGQPH</sequence>
<proteinExistence type="inferred from homology"/>
<feature type="transmembrane region" description="Helical" evidence="8">
    <location>
        <begin position="111"/>
        <end position="128"/>
    </location>
</feature>
<evidence type="ECO:0000256" key="5">
    <source>
        <dbReference type="ARBA" id="ARBA00022692"/>
    </source>
</evidence>
<comment type="pathway">
    <text evidence="2">Glycolipid biosynthesis; glycosylphosphatidylinositol-anchor biosynthesis.</text>
</comment>
<name>A0A6M2D0T8_RHIMP</name>
<evidence type="ECO:0000256" key="2">
    <source>
        <dbReference type="ARBA" id="ARBA00004687"/>
    </source>
</evidence>
<reference evidence="9" key="1">
    <citation type="submission" date="2019-09" db="EMBL/GenBank/DDBJ databases">
        <title>Organ-specific transcriptomic study of the physiology of the cattle tick, Rhipicephalus microplus.</title>
        <authorList>
            <person name="Tirloni L."/>
            <person name="Braz G."/>
            <person name="Gandara A.C.P."/>
            <person name="Sabadin G.A."/>
            <person name="da Silva R.M."/>
            <person name="Guizzo M.G."/>
            <person name="Machado J.A."/>
            <person name="Costa E.P."/>
            <person name="Gomes H.F."/>
            <person name="Moraes J."/>
            <person name="Mota M.B.S."/>
            <person name="Mesquita R.D."/>
            <person name="Alvarenga P.H."/>
            <person name="Alves F."/>
            <person name="Seixas A."/>
            <person name="da Fonseca R.N."/>
            <person name="Fogaca A."/>
            <person name="Logullo C."/>
            <person name="Tanaka A."/>
            <person name="Daffre S."/>
            <person name="Termignoni C."/>
            <person name="Vaz I.S.Jr."/>
            <person name="Oliveira P.L."/>
            <person name="Ribeiro J.M."/>
        </authorList>
    </citation>
    <scope>NUCLEOTIDE SEQUENCE</scope>
    <source>
        <strain evidence="9">Porto Alegre</strain>
    </source>
</reference>
<keyword evidence="7 8" id="KW-0472">Membrane</keyword>
<dbReference type="PANTHER" id="PTHR12982:SF0">
    <property type="entry name" value="PHOSPHATIDYLINOSITOL N-ACETYLGLUCOSAMINYLTRANSFERASE SUBUNIT C"/>
    <property type="match status" value="1"/>
</dbReference>
<evidence type="ECO:0000313" key="9">
    <source>
        <dbReference type="EMBL" id="NOV39101.1"/>
    </source>
</evidence>
<organism evidence="9">
    <name type="scientific">Rhipicephalus microplus</name>
    <name type="common">Cattle tick</name>
    <name type="synonym">Boophilus microplus</name>
    <dbReference type="NCBI Taxonomy" id="6941"/>
    <lineage>
        <taxon>Eukaryota</taxon>
        <taxon>Metazoa</taxon>
        <taxon>Ecdysozoa</taxon>
        <taxon>Arthropoda</taxon>
        <taxon>Chelicerata</taxon>
        <taxon>Arachnida</taxon>
        <taxon>Acari</taxon>
        <taxon>Parasitiformes</taxon>
        <taxon>Ixodida</taxon>
        <taxon>Ixodoidea</taxon>
        <taxon>Ixodidae</taxon>
        <taxon>Rhipicephalinae</taxon>
        <taxon>Rhipicephalus</taxon>
        <taxon>Boophilus</taxon>
    </lineage>
</organism>
<keyword evidence="9" id="KW-0808">Transferase</keyword>
<dbReference type="OrthoDB" id="196709at2759"/>
<accession>A0A6M2D0T8</accession>
<keyword evidence="9" id="KW-0328">Glycosyltransferase</keyword>
<keyword evidence="5 8" id="KW-0812">Transmembrane</keyword>
<dbReference type="VEuPathDB" id="VectorBase:LOC119176480"/>
<dbReference type="PIRSF" id="PIRSF016104">
    <property type="entry name" value="GPI2"/>
    <property type="match status" value="1"/>
</dbReference>
<dbReference type="EMBL" id="GHWJ01006364">
    <property type="protein sequence ID" value="NOV39101.1"/>
    <property type="molecule type" value="Transcribed_RNA"/>
</dbReference>
<evidence type="ECO:0000256" key="4">
    <source>
        <dbReference type="ARBA" id="ARBA00022502"/>
    </source>
</evidence>
<dbReference type="UniPathway" id="UPA00196"/>
<protein>
    <submittedName>
        <fullName evidence="9">Putative phosphatidylinositol n-acetylglucosaminyltransferase subunit c</fullName>
    </submittedName>
</protein>
<dbReference type="InterPro" id="IPR009450">
    <property type="entry name" value="Plno_GlcNAc_GPI2"/>
</dbReference>
<feature type="transmembrane region" description="Helical" evidence="8">
    <location>
        <begin position="260"/>
        <end position="278"/>
    </location>
</feature>
<evidence type="ECO:0000256" key="7">
    <source>
        <dbReference type="ARBA" id="ARBA00023136"/>
    </source>
</evidence>
<feature type="transmembrane region" description="Helical" evidence="8">
    <location>
        <begin position="206"/>
        <end position="227"/>
    </location>
</feature>
<dbReference type="PANTHER" id="PTHR12982">
    <property type="entry name" value="PHOSPHATIDYLINOSITOL GLYCAN, CLASS C"/>
    <property type="match status" value="1"/>
</dbReference>
<comment type="subcellular location">
    <subcellularLocation>
        <location evidence="1">Membrane</location>
        <topology evidence="1">Multi-pass membrane protein</topology>
    </subcellularLocation>
</comment>
<dbReference type="AlphaFoldDB" id="A0A6M2D0T8"/>
<keyword evidence="4" id="KW-0337">GPI-anchor biosynthesis</keyword>
<evidence type="ECO:0000256" key="1">
    <source>
        <dbReference type="ARBA" id="ARBA00004141"/>
    </source>
</evidence>
<dbReference type="GO" id="GO:0016757">
    <property type="term" value="F:glycosyltransferase activity"/>
    <property type="evidence" value="ECO:0007669"/>
    <property type="project" value="UniProtKB-KW"/>
</dbReference>
<comment type="similarity">
    <text evidence="3">Belongs to the PIGC family.</text>
</comment>
<evidence type="ECO:0000256" key="6">
    <source>
        <dbReference type="ARBA" id="ARBA00022989"/>
    </source>
</evidence>
<dbReference type="GO" id="GO:0000506">
    <property type="term" value="C:glycosylphosphatidylinositol-N-acetylglucosaminyltransferase (GPI-GnT) complex"/>
    <property type="evidence" value="ECO:0007669"/>
    <property type="project" value="TreeGrafter"/>
</dbReference>
<feature type="transmembrane region" description="Helical" evidence="8">
    <location>
        <begin position="179"/>
        <end position="200"/>
    </location>
</feature>
<evidence type="ECO:0000256" key="8">
    <source>
        <dbReference type="SAM" id="Phobius"/>
    </source>
</evidence>
<dbReference type="GO" id="GO:0006506">
    <property type="term" value="P:GPI anchor biosynthetic process"/>
    <property type="evidence" value="ECO:0007669"/>
    <property type="project" value="UniProtKB-UniPathway"/>
</dbReference>
<keyword evidence="6 8" id="KW-1133">Transmembrane helix</keyword>
<feature type="transmembrane region" description="Helical" evidence="8">
    <location>
        <begin position="81"/>
        <end position="99"/>
    </location>
</feature>